<sequence>MSLFWKHLLGVRKLVVIVAILLCQTLLYQIQREKYFKQITTLNLSLEFIQEKGFTNVVLPQLFLQQMFNPMFRVMVLTLKEALDDLNWRLAMMEEMNALRKNNTWSVIDLPKNKKTVGSKWVFTVKCKADGSVEIYKARLVAKGFTQTHGIDYQETFAPVAKINSIRILLSLTVISNWPLHQFDVKNAFLNGDLQEEVFMDLPPGFENRFGRGKVCKLKKALYGLKQSPRAWFERFGNVIRRHGFSQSQADHTLFFKHST</sequence>
<evidence type="ECO:0000313" key="2">
    <source>
        <dbReference type="EMBL" id="KAL3845297.1"/>
    </source>
</evidence>
<comment type="caution">
    <text evidence="2">The sequence shown here is derived from an EMBL/GenBank/DDBJ whole genome shotgun (WGS) entry which is preliminary data.</text>
</comment>
<dbReference type="Pfam" id="PF07727">
    <property type="entry name" value="RVT_2"/>
    <property type="match status" value="1"/>
</dbReference>
<dbReference type="AlphaFoldDB" id="A0ABD3U750"/>
<feature type="domain" description="Reverse transcriptase Ty1/copia-type" evidence="1">
    <location>
        <begin position="102"/>
        <end position="258"/>
    </location>
</feature>
<name>A0ABD3U750_9LAMI</name>
<dbReference type="InterPro" id="IPR013103">
    <property type="entry name" value="RVT_2"/>
</dbReference>
<dbReference type="SUPFAM" id="SSF56672">
    <property type="entry name" value="DNA/RNA polymerases"/>
    <property type="match status" value="1"/>
</dbReference>
<keyword evidence="3" id="KW-1185">Reference proteome</keyword>
<organism evidence="2 3">
    <name type="scientific">Penstemon smallii</name>
    <dbReference type="NCBI Taxonomy" id="265156"/>
    <lineage>
        <taxon>Eukaryota</taxon>
        <taxon>Viridiplantae</taxon>
        <taxon>Streptophyta</taxon>
        <taxon>Embryophyta</taxon>
        <taxon>Tracheophyta</taxon>
        <taxon>Spermatophyta</taxon>
        <taxon>Magnoliopsida</taxon>
        <taxon>eudicotyledons</taxon>
        <taxon>Gunneridae</taxon>
        <taxon>Pentapetalae</taxon>
        <taxon>asterids</taxon>
        <taxon>lamiids</taxon>
        <taxon>Lamiales</taxon>
        <taxon>Plantaginaceae</taxon>
        <taxon>Cheloneae</taxon>
        <taxon>Penstemon</taxon>
    </lineage>
</organism>
<accession>A0ABD3U750</accession>
<evidence type="ECO:0000313" key="3">
    <source>
        <dbReference type="Proteomes" id="UP001634393"/>
    </source>
</evidence>
<dbReference type="PANTHER" id="PTHR43383:SF2">
    <property type="entry name" value="AMIDOHYDROLASE 2 FAMILY PROTEIN"/>
    <property type="match status" value="1"/>
</dbReference>
<dbReference type="Proteomes" id="UP001634393">
    <property type="component" value="Unassembled WGS sequence"/>
</dbReference>
<dbReference type="PANTHER" id="PTHR43383">
    <property type="entry name" value="NODULIN 6"/>
    <property type="match status" value="1"/>
</dbReference>
<dbReference type="InterPro" id="IPR043502">
    <property type="entry name" value="DNA/RNA_pol_sf"/>
</dbReference>
<proteinExistence type="predicted"/>
<dbReference type="EMBL" id="JBJXBP010000002">
    <property type="protein sequence ID" value="KAL3845297.1"/>
    <property type="molecule type" value="Genomic_DNA"/>
</dbReference>
<gene>
    <name evidence="2" type="ORF">ACJIZ3_002700</name>
</gene>
<protein>
    <recommendedName>
        <fullName evidence="1">Reverse transcriptase Ty1/copia-type domain-containing protein</fullName>
    </recommendedName>
</protein>
<evidence type="ECO:0000259" key="1">
    <source>
        <dbReference type="Pfam" id="PF07727"/>
    </source>
</evidence>
<reference evidence="2 3" key="1">
    <citation type="submission" date="2024-12" db="EMBL/GenBank/DDBJ databases">
        <title>The unique morphological basis and parallel evolutionary history of personate flowers in Penstemon.</title>
        <authorList>
            <person name="Depatie T.H."/>
            <person name="Wessinger C.A."/>
        </authorList>
    </citation>
    <scope>NUCLEOTIDE SEQUENCE [LARGE SCALE GENOMIC DNA]</scope>
    <source>
        <strain evidence="2">WTNN_2</strain>
        <tissue evidence="2">Leaf</tissue>
    </source>
</reference>